<dbReference type="PANTHER" id="PTHR43206:SF2">
    <property type="entry name" value="4-AMINOBUTYRATE AMINOTRANSFERASE GABT"/>
    <property type="match status" value="1"/>
</dbReference>
<gene>
    <name evidence="7" type="ORF">V3390_08990</name>
</gene>
<dbReference type="RefSeq" id="WP_331704153.1">
    <property type="nucleotide sequence ID" value="NZ_JAZHBO010000002.1"/>
</dbReference>
<dbReference type="InterPro" id="IPR015422">
    <property type="entry name" value="PyrdxlP-dep_Trfase_small"/>
</dbReference>
<comment type="cofactor">
    <cofactor evidence="1">
        <name>pyridoxal 5'-phosphate</name>
        <dbReference type="ChEBI" id="CHEBI:597326"/>
    </cofactor>
</comment>
<comment type="caution">
    <text evidence="7">The sequence shown here is derived from an EMBL/GenBank/DDBJ whole genome shotgun (WGS) entry which is preliminary data.</text>
</comment>
<evidence type="ECO:0000313" key="8">
    <source>
        <dbReference type="Proteomes" id="UP001356170"/>
    </source>
</evidence>
<accession>A0ABU7V0Q7</accession>
<keyword evidence="4" id="KW-0808">Transferase</keyword>
<reference evidence="7 8" key="1">
    <citation type="submission" date="2024-01" db="EMBL/GenBank/DDBJ databases">
        <title>Novel species of the genus Luteimonas isolated from rivers.</title>
        <authorList>
            <person name="Lu H."/>
        </authorList>
    </citation>
    <scope>NUCLEOTIDE SEQUENCE [LARGE SCALE GENOMIC DNA]</scope>
    <source>
        <strain evidence="7 8">FXH3W</strain>
    </source>
</reference>
<keyword evidence="3 7" id="KW-0032">Aminotransferase</keyword>
<dbReference type="InterPro" id="IPR005814">
    <property type="entry name" value="Aminotrans_3"/>
</dbReference>
<dbReference type="EMBL" id="JAZHBO010000002">
    <property type="protein sequence ID" value="MEF2156357.1"/>
    <property type="molecule type" value="Genomic_DNA"/>
</dbReference>
<evidence type="ECO:0000256" key="3">
    <source>
        <dbReference type="ARBA" id="ARBA00022576"/>
    </source>
</evidence>
<evidence type="ECO:0000256" key="4">
    <source>
        <dbReference type="ARBA" id="ARBA00022679"/>
    </source>
</evidence>
<organism evidence="7 8">
    <name type="scientific">Aquilutibacter rugosus</name>
    <dbReference type="NCBI Taxonomy" id="3115820"/>
    <lineage>
        <taxon>Bacteria</taxon>
        <taxon>Pseudomonadati</taxon>
        <taxon>Pseudomonadota</taxon>
        <taxon>Gammaproteobacteria</taxon>
        <taxon>Lysobacterales</taxon>
        <taxon>Lysobacteraceae</taxon>
        <taxon>Aquilutibacter</taxon>
    </lineage>
</organism>
<dbReference type="SUPFAM" id="SSF53383">
    <property type="entry name" value="PLP-dependent transferases"/>
    <property type="match status" value="1"/>
</dbReference>
<dbReference type="InterPro" id="IPR015424">
    <property type="entry name" value="PyrdxlP-dep_Trfase"/>
</dbReference>
<dbReference type="InterPro" id="IPR015421">
    <property type="entry name" value="PyrdxlP-dep_Trfase_major"/>
</dbReference>
<dbReference type="Gene3D" id="3.90.1150.10">
    <property type="entry name" value="Aspartate Aminotransferase, domain 1"/>
    <property type="match status" value="1"/>
</dbReference>
<name>A0ABU7V0Q7_9GAMM</name>
<dbReference type="Pfam" id="PF00202">
    <property type="entry name" value="Aminotran_3"/>
    <property type="match status" value="1"/>
</dbReference>
<evidence type="ECO:0000256" key="1">
    <source>
        <dbReference type="ARBA" id="ARBA00001933"/>
    </source>
</evidence>
<keyword evidence="5 6" id="KW-0663">Pyridoxal phosphate</keyword>
<evidence type="ECO:0000256" key="6">
    <source>
        <dbReference type="RuleBase" id="RU003560"/>
    </source>
</evidence>
<comment type="similarity">
    <text evidence="2 6">Belongs to the class-III pyridoxal-phosphate-dependent aminotransferase family.</text>
</comment>
<dbReference type="Gene3D" id="3.40.640.10">
    <property type="entry name" value="Type I PLP-dependent aspartate aminotransferase-like (Major domain)"/>
    <property type="match status" value="1"/>
</dbReference>
<dbReference type="PANTHER" id="PTHR43206">
    <property type="entry name" value="AMINOTRANSFERASE"/>
    <property type="match status" value="1"/>
</dbReference>
<proteinExistence type="inferred from homology"/>
<dbReference type="Proteomes" id="UP001356170">
    <property type="component" value="Unassembled WGS sequence"/>
</dbReference>
<protein>
    <submittedName>
        <fullName evidence="7">Aminotransferase class III-fold pyridoxal phosphate-dependent enzyme</fullName>
    </submittedName>
</protein>
<evidence type="ECO:0000313" key="7">
    <source>
        <dbReference type="EMBL" id="MEF2156357.1"/>
    </source>
</evidence>
<evidence type="ECO:0000256" key="2">
    <source>
        <dbReference type="ARBA" id="ARBA00008954"/>
    </source>
</evidence>
<sequence length="503" mass="54354">MSVLDTLKPLRDCGGHRLTTGLDDATIEQFALLDSNLGLAIEGAGNAFKAVSDEFADLLQLDERDQIEQLQADFINFYATDAVNPYVALAAAGPWIVTLKGAVLHDSGGYGMLGFGHTPQSVLDAMAKPQVLANVMTPSLSQRRFTDRLRGAIGRSRGACPYARFICVNSGSEAVTVAARLADANAKVMTDPDGRYPGATIKRIVVKGSFHGRTDRPALYSDSSRKGYIANLASYRGEDSVIAIEPYDVQALQQAFESARASNWFIEAMFLEPVMGEGDPGRSVPVDFYNEARRLTAEHGSLLLVDSIQAGLRAHGVLSIVDYPGFEQCDAPDLEAYSKALNAGQFPLSVLAMTERAAATYRPGLYGNTMTTNPRALDVACAVMDMVTDSVRDNIALRGRQFIERFETLRAEQPDLISKVQGTGLLFSVELPPQYKCYGANSTEEWLRMNGIGVIHGGVNSLRFTPTFTITEPEIDLIVGMVRRALLEGPGAVAGADGERQVA</sequence>
<keyword evidence="8" id="KW-1185">Reference proteome</keyword>
<dbReference type="GO" id="GO:0008483">
    <property type="term" value="F:transaminase activity"/>
    <property type="evidence" value="ECO:0007669"/>
    <property type="project" value="UniProtKB-KW"/>
</dbReference>
<evidence type="ECO:0000256" key="5">
    <source>
        <dbReference type="ARBA" id="ARBA00022898"/>
    </source>
</evidence>